<dbReference type="InterPro" id="IPR012337">
    <property type="entry name" value="RNaseH-like_sf"/>
</dbReference>
<proteinExistence type="inferred from homology"/>
<dbReference type="PANTHER" id="PTHR10954:SF18">
    <property type="entry name" value="RIBONUCLEASE HII"/>
    <property type="match status" value="1"/>
</dbReference>
<evidence type="ECO:0000256" key="5">
    <source>
        <dbReference type="ARBA" id="ARBA00007383"/>
    </source>
</evidence>
<dbReference type="SUPFAM" id="SSF53098">
    <property type="entry name" value="Ribonuclease H-like"/>
    <property type="match status" value="1"/>
</dbReference>
<keyword evidence="10" id="KW-0479">Metal-binding</keyword>
<keyword evidence="13" id="KW-0464">Manganese</keyword>
<evidence type="ECO:0000256" key="4">
    <source>
        <dbReference type="ARBA" id="ARBA00004496"/>
    </source>
</evidence>
<dbReference type="EMBL" id="BARV01032201">
    <property type="protein sequence ID" value="GAI32798.1"/>
    <property type="molecule type" value="Genomic_DNA"/>
</dbReference>
<keyword evidence="9" id="KW-0540">Nuclease</keyword>
<sequence length="123" mass="13501">MTSPEVIDARGIIKATQLAMESAIDQLSPPPESLLIDYMLLAEVKLPQKGIKNGDKLCISIACASIIAKVTRDHLMIELDGIYPGYGLAQHKGYGTKEHLSCLYQLGPSPIHRRSFKPVKEIT</sequence>
<evidence type="ECO:0000256" key="3">
    <source>
        <dbReference type="ARBA" id="ARBA00001946"/>
    </source>
</evidence>
<keyword evidence="11" id="KW-0255">Endonuclease</keyword>
<dbReference type="GO" id="GO:0006298">
    <property type="term" value="P:mismatch repair"/>
    <property type="evidence" value="ECO:0007669"/>
    <property type="project" value="TreeGrafter"/>
</dbReference>
<dbReference type="GO" id="GO:0043137">
    <property type="term" value="P:DNA replication, removal of RNA primer"/>
    <property type="evidence" value="ECO:0007669"/>
    <property type="project" value="TreeGrafter"/>
</dbReference>
<evidence type="ECO:0000256" key="12">
    <source>
        <dbReference type="ARBA" id="ARBA00022801"/>
    </source>
</evidence>
<evidence type="ECO:0000256" key="6">
    <source>
        <dbReference type="ARBA" id="ARBA00012180"/>
    </source>
</evidence>
<evidence type="ECO:0000256" key="9">
    <source>
        <dbReference type="ARBA" id="ARBA00022722"/>
    </source>
</evidence>
<dbReference type="InterPro" id="IPR001352">
    <property type="entry name" value="RNase_HII/HIII"/>
</dbReference>
<dbReference type="Pfam" id="PF01351">
    <property type="entry name" value="RNase_HII"/>
    <property type="match status" value="1"/>
</dbReference>
<comment type="caution">
    <text evidence="15">The sequence shown here is derived from an EMBL/GenBank/DDBJ whole genome shotgun (WGS) entry which is preliminary data.</text>
</comment>
<gene>
    <name evidence="15" type="ORF">S06H3_50812</name>
</gene>
<dbReference type="GO" id="GO:0003723">
    <property type="term" value="F:RNA binding"/>
    <property type="evidence" value="ECO:0007669"/>
    <property type="project" value="InterPro"/>
</dbReference>
<evidence type="ECO:0000256" key="7">
    <source>
        <dbReference type="ARBA" id="ARBA00019179"/>
    </source>
</evidence>
<reference evidence="15" key="1">
    <citation type="journal article" date="2014" name="Front. Microbiol.">
        <title>High frequency of phylogenetically diverse reductive dehalogenase-homologous genes in deep subseafloor sedimentary metagenomes.</title>
        <authorList>
            <person name="Kawai M."/>
            <person name="Futagami T."/>
            <person name="Toyoda A."/>
            <person name="Takaki Y."/>
            <person name="Nishi S."/>
            <person name="Hori S."/>
            <person name="Arai W."/>
            <person name="Tsubouchi T."/>
            <person name="Morono Y."/>
            <person name="Uchiyama I."/>
            <person name="Ito T."/>
            <person name="Fujiyama A."/>
            <person name="Inagaki F."/>
            <person name="Takami H."/>
        </authorList>
    </citation>
    <scope>NUCLEOTIDE SEQUENCE</scope>
    <source>
        <strain evidence="15">Expedition CK06-06</strain>
    </source>
</reference>
<dbReference type="GO" id="GO:0005737">
    <property type="term" value="C:cytoplasm"/>
    <property type="evidence" value="ECO:0007669"/>
    <property type="project" value="UniProtKB-SubCell"/>
</dbReference>
<comment type="cofactor">
    <cofactor evidence="3">
        <name>Mg(2+)</name>
        <dbReference type="ChEBI" id="CHEBI:18420"/>
    </cofactor>
</comment>
<protein>
    <recommendedName>
        <fullName evidence="7">Ribonuclease HII</fullName>
        <ecNumber evidence="6">3.1.26.4</ecNumber>
    </recommendedName>
</protein>
<evidence type="ECO:0000256" key="13">
    <source>
        <dbReference type="ARBA" id="ARBA00023211"/>
    </source>
</evidence>
<comment type="cofactor">
    <cofactor evidence="2">
        <name>Mn(2+)</name>
        <dbReference type="ChEBI" id="CHEBI:29035"/>
    </cofactor>
</comment>
<dbReference type="EC" id="3.1.26.4" evidence="6"/>
<feature type="domain" description="RNase H type-2" evidence="14">
    <location>
        <begin position="1"/>
        <end position="123"/>
    </location>
</feature>
<dbReference type="Gene3D" id="3.30.420.10">
    <property type="entry name" value="Ribonuclease H-like superfamily/Ribonuclease H"/>
    <property type="match status" value="1"/>
</dbReference>
<evidence type="ECO:0000256" key="8">
    <source>
        <dbReference type="ARBA" id="ARBA00022490"/>
    </source>
</evidence>
<dbReference type="AlphaFoldDB" id="X1MN99"/>
<dbReference type="GO" id="GO:0046872">
    <property type="term" value="F:metal ion binding"/>
    <property type="evidence" value="ECO:0007669"/>
    <property type="project" value="UniProtKB-KW"/>
</dbReference>
<evidence type="ECO:0000256" key="1">
    <source>
        <dbReference type="ARBA" id="ARBA00000077"/>
    </source>
</evidence>
<evidence type="ECO:0000256" key="2">
    <source>
        <dbReference type="ARBA" id="ARBA00001936"/>
    </source>
</evidence>
<dbReference type="PROSITE" id="PS51975">
    <property type="entry name" value="RNASE_H_2"/>
    <property type="match status" value="1"/>
</dbReference>
<evidence type="ECO:0000256" key="10">
    <source>
        <dbReference type="ARBA" id="ARBA00022723"/>
    </source>
</evidence>
<evidence type="ECO:0000313" key="15">
    <source>
        <dbReference type="EMBL" id="GAI32798.1"/>
    </source>
</evidence>
<comment type="subcellular location">
    <subcellularLocation>
        <location evidence="4">Cytoplasm</location>
    </subcellularLocation>
</comment>
<dbReference type="PANTHER" id="PTHR10954">
    <property type="entry name" value="RIBONUCLEASE H2 SUBUNIT A"/>
    <property type="match status" value="1"/>
</dbReference>
<organism evidence="15">
    <name type="scientific">marine sediment metagenome</name>
    <dbReference type="NCBI Taxonomy" id="412755"/>
    <lineage>
        <taxon>unclassified sequences</taxon>
        <taxon>metagenomes</taxon>
        <taxon>ecological metagenomes</taxon>
    </lineage>
</organism>
<evidence type="ECO:0000259" key="14">
    <source>
        <dbReference type="PROSITE" id="PS51975"/>
    </source>
</evidence>
<dbReference type="GO" id="GO:0004523">
    <property type="term" value="F:RNA-DNA hybrid ribonuclease activity"/>
    <property type="evidence" value="ECO:0007669"/>
    <property type="project" value="UniProtKB-EC"/>
</dbReference>
<dbReference type="InterPro" id="IPR022898">
    <property type="entry name" value="RNase_HII"/>
</dbReference>
<dbReference type="CDD" id="cd07182">
    <property type="entry name" value="RNase_HII_bacteria_HII_like"/>
    <property type="match status" value="1"/>
</dbReference>
<dbReference type="InterPro" id="IPR036397">
    <property type="entry name" value="RNaseH_sf"/>
</dbReference>
<comment type="catalytic activity">
    <reaction evidence="1">
        <text>Endonucleolytic cleavage to 5'-phosphomonoester.</text>
        <dbReference type="EC" id="3.1.26.4"/>
    </reaction>
</comment>
<dbReference type="InterPro" id="IPR024567">
    <property type="entry name" value="RNase_HII/HIII_dom"/>
</dbReference>
<name>X1MN99_9ZZZZ</name>
<dbReference type="GO" id="GO:0032299">
    <property type="term" value="C:ribonuclease H2 complex"/>
    <property type="evidence" value="ECO:0007669"/>
    <property type="project" value="TreeGrafter"/>
</dbReference>
<accession>X1MN99</accession>
<comment type="similarity">
    <text evidence="5">Belongs to the RNase HII family.</text>
</comment>
<keyword evidence="8" id="KW-0963">Cytoplasm</keyword>
<keyword evidence="12" id="KW-0378">Hydrolase</keyword>
<evidence type="ECO:0000256" key="11">
    <source>
        <dbReference type="ARBA" id="ARBA00022759"/>
    </source>
</evidence>